<feature type="transmembrane region" description="Helical" evidence="6">
    <location>
        <begin position="328"/>
        <end position="351"/>
    </location>
</feature>
<evidence type="ECO:0000256" key="3">
    <source>
        <dbReference type="ARBA" id="ARBA00022801"/>
    </source>
</evidence>
<reference evidence="9" key="1">
    <citation type="journal article" date="2014" name="Int. J. Syst. Evol. Microbiol.">
        <title>Complete genome sequence of Corynebacterium casei LMG S-19264T (=DSM 44701T), isolated from a smear-ripened cheese.</title>
        <authorList>
            <consortium name="US DOE Joint Genome Institute (JGI-PGF)"/>
            <person name="Walter F."/>
            <person name="Albersmeier A."/>
            <person name="Kalinowski J."/>
            <person name="Ruckert C."/>
        </authorList>
    </citation>
    <scope>NUCLEOTIDE SEQUENCE</scope>
    <source>
        <strain evidence="9">JCM 19018</strain>
    </source>
</reference>
<feature type="domain" description="Exonuclease VII large subunit C-terminal" evidence="7">
    <location>
        <begin position="139"/>
        <end position="316"/>
    </location>
</feature>
<evidence type="ECO:0000259" key="8">
    <source>
        <dbReference type="Pfam" id="PF13742"/>
    </source>
</evidence>
<proteinExistence type="predicted"/>
<dbReference type="GO" id="GO:0006308">
    <property type="term" value="P:DNA catabolic process"/>
    <property type="evidence" value="ECO:0007669"/>
    <property type="project" value="InterPro"/>
</dbReference>
<keyword evidence="6" id="KW-1133">Transmembrane helix</keyword>
<evidence type="ECO:0000256" key="6">
    <source>
        <dbReference type="SAM" id="Phobius"/>
    </source>
</evidence>
<accession>A0A830EP45</accession>
<dbReference type="GO" id="GO:0009318">
    <property type="term" value="C:exodeoxyribonuclease VII complex"/>
    <property type="evidence" value="ECO:0007669"/>
    <property type="project" value="InterPro"/>
</dbReference>
<dbReference type="CDD" id="cd04489">
    <property type="entry name" value="ExoVII_LU_OBF"/>
    <property type="match status" value="1"/>
</dbReference>
<dbReference type="InterPro" id="IPR020579">
    <property type="entry name" value="Exonuc_VII_lsu_C"/>
</dbReference>
<dbReference type="InterPro" id="IPR003753">
    <property type="entry name" value="Exonuc_VII_L"/>
</dbReference>
<evidence type="ECO:0000313" key="9">
    <source>
        <dbReference type="EMBL" id="GGK79677.1"/>
    </source>
</evidence>
<organism evidence="9 10">
    <name type="scientific">Haloarcula sebkhae</name>
    <dbReference type="NCBI Taxonomy" id="932660"/>
    <lineage>
        <taxon>Archaea</taxon>
        <taxon>Methanobacteriati</taxon>
        <taxon>Methanobacteriota</taxon>
        <taxon>Stenosarchaea group</taxon>
        <taxon>Halobacteria</taxon>
        <taxon>Halobacteriales</taxon>
        <taxon>Haloarculaceae</taxon>
        <taxon>Haloarcula</taxon>
    </lineage>
</organism>
<dbReference type="Proteomes" id="UP000614221">
    <property type="component" value="Unassembled WGS sequence"/>
</dbReference>
<sequence length="352" mass="38563">MCMADAPDTERQAVEPDGKEVLSVSQLNDRIASVVQDTPALNGVRCIGEVTDLHQNSTALYFTLTDGDAELPCMIWANRYRELDADLEDGTEVILKGDVDYWTEGGKIDLKPWEMIVVGDGDQAAAVERLRRELEERGWFDDEQKQRPPAFPERVGVVTSLRGDARYDIQSAIHEQDPTVDILVKDATVQGSEAPTSIANGIHHLDRSEDVDAIIVGRGGGSDSNLQAFNTERVAEAIFTANTPIVTAIGHTDDRLIADRVADMAAITPTAAGEYIAKSRNDFLASEIEPLEQQLEAAYETFEQEHEHEQELAEAVEEATAPEGLPPVYYKAAIAALLLLLLLITALWLGVI</sequence>
<dbReference type="PANTHER" id="PTHR30008:SF0">
    <property type="entry name" value="EXODEOXYRIBONUCLEASE 7 LARGE SUBUNIT"/>
    <property type="match status" value="1"/>
</dbReference>
<keyword evidence="2" id="KW-0540">Nuclease</keyword>
<feature type="domain" description="OB-fold nucleic acid binding" evidence="8">
    <location>
        <begin position="22"/>
        <end position="115"/>
    </location>
</feature>
<evidence type="ECO:0000313" key="10">
    <source>
        <dbReference type="Proteomes" id="UP000614221"/>
    </source>
</evidence>
<comment type="caution">
    <text evidence="9">The sequence shown here is derived from an EMBL/GenBank/DDBJ whole genome shotgun (WGS) entry which is preliminary data.</text>
</comment>
<name>A0A830EP45_9EURY</name>
<dbReference type="GO" id="GO:0008855">
    <property type="term" value="F:exodeoxyribonuclease VII activity"/>
    <property type="evidence" value="ECO:0007669"/>
    <property type="project" value="InterPro"/>
</dbReference>
<keyword evidence="1" id="KW-0963">Cytoplasm</keyword>
<dbReference type="InterPro" id="IPR025824">
    <property type="entry name" value="OB-fold_nuc-bd_dom"/>
</dbReference>
<protein>
    <submittedName>
        <fullName evidence="9">Uncharacterized protein</fullName>
    </submittedName>
</protein>
<feature type="coiled-coil region" evidence="5">
    <location>
        <begin position="292"/>
        <end position="319"/>
    </location>
</feature>
<keyword evidence="3" id="KW-0378">Hydrolase</keyword>
<evidence type="ECO:0000259" key="7">
    <source>
        <dbReference type="Pfam" id="PF02601"/>
    </source>
</evidence>
<dbReference type="EMBL" id="BMPD01000007">
    <property type="protein sequence ID" value="GGK79677.1"/>
    <property type="molecule type" value="Genomic_DNA"/>
</dbReference>
<dbReference type="Pfam" id="PF02601">
    <property type="entry name" value="Exonuc_VII_L"/>
    <property type="match status" value="1"/>
</dbReference>
<gene>
    <name evidence="9" type="ORF">GCM10009067_35000</name>
</gene>
<keyword evidence="6" id="KW-0812">Transmembrane</keyword>
<keyword evidence="4" id="KW-0269">Exonuclease</keyword>
<dbReference type="AlphaFoldDB" id="A0A830EP45"/>
<evidence type="ECO:0000256" key="5">
    <source>
        <dbReference type="SAM" id="Coils"/>
    </source>
</evidence>
<reference evidence="9" key="2">
    <citation type="submission" date="2020-09" db="EMBL/GenBank/DDBJ databases">
        <authorList>
            <person name="Sun Q."/>
            <person name="Ohkuma M."/>
        </authorList>
    </citation>
    <scope>NUCLEOTIDE SEQUENCE</scope>
    <source>
        <strain evidence="9">JCM 19018</strain>
    </source>
</reference>
<evidence type="ECO:0000256" key="1">
    <source>
        <dbReference type="ARBA" id="ARBA00022490"/>
    </source>
</evidence>
<dbReference type="NCBIfam" id="TIGR00237">
    <property type="entry name" value="xseA"/>
    <property type="match status" value="1"/>
</dbReference>
<dbReference type="GO" id="GO:0003676">
    <property type="term" value="F:nucleic acid binding"/>
    <property type="evidence" value="ECO:0007669"/>
    <property type="project" value="InterPro"/>
</dbReference>
<keyword evidence="5" id="KW-0175">Coiled coil</keyword>
<evidence type="ECO:0000256" key="2">
    <source>
        <dbReference type="ARBA" id="ARBA00022722"/>
    </source>
</evidence>
<keyword evidence="6" id="KW-0472">Membrane</keyword>
<dbReference type="Pfam" id="PF13742">
    <property type="entry name" value="tRNA_anti_2"/>
    <property type="match status" value="1"/>
</dbReference>
<dbReference type="PANTHER" id="PTHR30008">
    <property type="entry name" value="EXODEOXYRIBONUCLEASE 7 LARGE SUBUNIT"/>
    <property type="match status" value="1"/>
</dbReference>
<evidence type="ECO:0000256" key="4">
    <source>
        <dbReference type="ARBA" id="ARBA00022839"/>
    </source>
</evidence>